<accession>A0A072MXE3</accession>
<keyword evidence="1" id="KW-1133">Transmembrane helix</keyword>
<dbReference type="OrthoDB" id="6077738at2"/>
<feature type="domain" description="TadE-like" evidence="2">
    <location>
        <begin position="8"/>
        <end position="48"/>
    </location>
</feature>
<dbReference type="InterPro" id="IPR012495">
    <property type="entry name" value="TadE-like_dom"/>
</dbReference>
<comment type="caution">
    <text evidence="3">The sequence shown here is derived from an EMBL/GenBank/DDBJ whole genome shotgun (WGS) entry which is preliminary data.</text>
</comment>
<name>A0A072MXE3_9GAMM</name>
<dbReference type="Proteomes" id="UP000035057">
    <property type="component" value="Unassembled WGS sequence"/>
</dbReference>
<dbReference type="PATRIC" id="fig|1137280.3.peg.3071"/>
<dbReference type="STRING" id="1137280.D777_03255"/>
<evidence type="ECO:0000256" key="1">
    <source>
        <dbReference type="SAM" id="Phobius"/>
    </source>
</evidence>
<gene>
    <name evidence="3" type="ORF">D777_03255</name>
</gene>
<keyword evidence="4" id="KW-1185">Reference proteome</keyword>
<dbReference type="Pfam" id="PF07811">
    <property type="entry name" value="TadE"/>
    <property type="match status" value="1"/>
</dbReference>
<dbReference type="RefSeq" id="WP_036133960.1">
    <property type="nucleotide sequence ID" value="NZ_ANIE01000009.1"/>
</dbReference>
<keyword evidence="1" id="KW-0812">Transmembrane</keyword>
<dbReference type="AlphaFoldDB" id="A0A072MXE3"/>
<evidence type="ECO:0000313" key="3">
    <source>
        <dbReference type="EMBL" id="KEF30079.1"/>
    </source>
</evidence>
<feature type="transmembrane region" description="Helical" evidence="1">
    <location>
        <begin position="12"/>
        <end position="36"/>
    </location>
</feature>
<keyword evidence="1" id="KW-0472">Membrane</keyword>
<evidence type="ECO:0000313" key="4">
    <source>
        <dbReference type="Proteomes" id="UP000035057"/>
    </source>
</evidence>
<sequence>MTHRRSRGAVALEFLFLFPFVVGILYASASYGVLFFNKYEMQNVVEQATNAALRVDRSTLTDETAGEAIVTTATSALEELWSAMPAKLKAGVEEIGCSETTASGISMVQCSVIRNNADQPLLPQVSFGFLGDFPPMPESMSASASVAF</sequence>
<evidence type="ECO:0000259" key="2">
    <source>
        <dbReference type="Pfam" id="PF07811"/>
    </source>
</evidence>
<reference evidence="3 4" key="1">
    <citation type="submission" date="2012-12" db="EMBL/GenBank/DDBJ databases">
        <title>Genome assembly of Marinobacter sp. AK21.</title>
        <authorList>
            <person name="Khatri I."/>
            <person name="Kumar R."/>
            <person name="Vaidya B."/>
            <person name="Subramanian S."/>
            <person name="Pinnaka A."/>
        </authorList>
    </citation>
    <scope>NUCLEOTIDE SEQUENCE [LARGE SCALE GENOMIC DNA]</scope>
    <source>
        <strain evidence="3 4">AK21</strain>
    </source>
</reference>
<proteinExistence type="predicted"/>
<organism evidence="3 4">
    <name type="scientific">Marinobacter nitratireducens</name>
    <dbReference type="NCBI Taxonomy" id="1137280"/>
    <lineage>
        <taxon>Bacteria</taxon>
        <taxon>Pseudomonadati</taxon>
        <taxon>Pseudomonadota</taxon>
        <taxon>Gammaproteobacteria</taxon>
        <taxon>Pseudomonadales</taxon>
        <taxon>Marinobacteraceae</taxon>
        <taxon>Marinobacter</taxon>
    </lineage>
</organism>
<protein>
    <recommendedName>
        <fullName evidence="2">TadE-like domain-containing protein</fullName>
    </recommendedName>
</protein>
<dbReference type="EMBL" id="ANIE01000009">
    <property type="protein sequence ID" value="KEF30079.1"/>
    <property type="molecule type" value="Genomic_DNA"/>
</dbReference>